<dbReference type="RefSeq" id="WP_250722425.1">
    <property type="nucleotide sequence ID" value="NZ_CP098400.1"/>
</dbReference>
<dbReference type="EMBL" id="CP098400">
    <property type="protein sequence ID" value="URW78945.1"/>
    <property type="molecule type" value="Genomic_DNA"/>
</dbReference>
<feature type="domain" description="Outer membrane lipoprotein BamD-like" evidence="4">
    <location>
        <begin position="38"/>
        <end position="183"/>
    </location>
</feature>
<dbReference type="Proteomes" id="UP001056426">
    <property type="component" value="Chromosome"/>
</dbReference>
<dbReference type="NCBIfam" id="TIGR03302">
    <property type="entry name" value="OM_YfiO"/>
    <property type="match status" value="1"/>
</dbReference>
<evidence type="ECO:0000256" key="3">
    <source>
        <dbReference type="ARBA" id="ARBA00023237"/>
    </source>
</evidence>
<dbReference type="Pfam" id="PF13525">
    <property type="entry name" value="YfiO"/>
    <property type="match status" value="1"/>
</dbReference>
<keyword evidence="1" id="KW-0732">Signal</keyword>
<protein>
    <submittedName>
        <fullName evidence="5">Outer membrane protein assembly factor BamD</fullName>
    </submittedName>
</protein>
<evidence type="ECO:0000256" key="1">
    <source>
        <dbReference type="ARBA" id="ARBA00022729"/>
    </source>
</evidence>
<dbReference type="SUPFAM" id="SSF48452">
    <property type="entry name" value="TPR-like"/>
    <property type="match status" value="1"/>
</dbReference>
<dbReference type="PROSITE" id="PS51257">
    <property type="entry name" value="PROKAR_LIPOPROTEIN"/>
    <property type="match status" value="1"/>
</dbReference>
<dbReference type="KEGG" id="alkq:M9189_08760"/>
<dbReference type="InterPro" id="IPR039565">
    <property type="entry name" value="BamD-like"/>
</dbReference>
<accession>A0A9J6ZML0</accession>
<evidence type="ECO:0000256" key="2">
    <source>
        <dbReference type="ARBA" id="ARBA00023136"/>
    </source>
</evidence>
<keyword evidence="6" id="KW-1185">Reference proteome</keyword>
<dbReference type="Gene3D" id="1.25.40.10">
    <property type="entry name" value="Tetratricopeptide repeat domain"/>
    <property type="match status" value="1"/>
</dbReference>
<evidence type="ECO:0000313" key="5">
    <source>
        <dbReference type="EMBL" id="URW78945.1"/>
    </source>
</evidence>
<keyword evidence="2" id="KW-0472">Membrane</keyword>
<reference evidence="5" key="1">
    <citation type="submission" date="2022-05" db="EMBL/GenBank/DDBJ databases">
        <authorList>
            <person name="Sun X."/>
        </authorList>
    </citation>
    <scope>NUCLEOTIDE SEQUENCE</scope>
    <source>
        <strain evidence="5">Ai-910</strain>
    </source>
</reference>
<proteinExistence type="predicted"/>
<dbReference type="InterPro" id="IPR017689">
    <property type="entry name" value="BamD"/>
</dbReference>
<evidence type="ECO:0000259" key="4">
    <source>
        <dbReference type="Pfam" id="PF13525"/>
    </source>
</evidence>
<keyword evidence="3" id="KW-0998">Cell outer membrane</keyword>
<gene>
    <name evidence="5" type="primary">bamD</name>
    <name evidence="5" type="ORF">M9189_08760</name>
</gene>
<sequence>MNKSQLVRGVLFFTLLILSTSCSNYQKLLKSNDTDLKFEKAMEYYNNGDYKRAATLFNDVMRSYRATERGELSHYIYADCLLKAREYMLAGHYFTVFVQSYPSSAYAEEAQFNAAYCSYMLSPTARLDQTETNKALEGFQLFINLYPTSKRVKEATAFMDELRDKLAYKAYLNAKMYYDLGSYLGNNYLSAVITARNTLDDFPDTKYREELYFLILDAKYKEAVNSVEAKKDERLRDTLDEYYSFINEYPESAYLSNANKIFQDINKLLKSTTSSNQ</sequence>
<evidence type="ECO:0000313" key="6">
    <source>
        <dbReference type="Proteomes" id="UP001056426"/>
    </source>
</evidence>
<organism evidence="5 6">
    <name type="scientific">Xiashengella succiniciproducens</name>
    <dbReference type="NCBI Taxonomy" id="2949635"/>
    <lineage>
        <taxon>Bacteria</taxon>
        <taxon>Pseudomonadati</taxon>
        <taxon>Bacteroidota</taxon>
        <taxon>Bacteroidia</taxon>
        <taxon>Marinilabiliales</taxon>
        <taxon>Marinilabiliaceae</taxon>
        <taxon>Xiashengella</taxon>
    </lineage>
</organism>
<dbReference type="InterPro" id="IPR011990">
    <property type="entry name" value="TPR-like_helical_dom_sf"/>
</dbReference>
<name>A0A9J6ZML0_9BACT</name>
<reference evidence="5" key="2">
    <citation type="submission" date="2022-06" db="EMBL/GenBank/DDBJ databases">
        <title>Xiashengella guii gen. nov. sp. nov., a bacterium isolated form anaerobic digestion tank.</title>
        <authorList>
            <person name="Huang H."/>
        </authorList>
    </citation>
    <scope>NUCLEOTIDE SEQUENCE</scope>
    <source>
        <strain evidence="5">Ai-910</strain>
    </source>
</reference>
<dbReference type="AlphaFoldDB" id="A0A9J6ZML0"/>